<dbReference type="SMART" id="SM00073">
    <property type="entry name" value="HPT"/>
    <property type="match status" value="1"/>
</dbReference>
<evidence type="ECO:0000256" key="7">
    <source>
        <dbReference type="ARBA" id="ARBA00022679"/>
    </source>
</evidence>
<evidence type="ECO:0000259" key="19">
    <source>
        <dbReference type="PROSITE" id="PS50110"/>
    </source>
</evidence>
<feature type="domain" description="Response regulatory" evidence="19">
    <location>
        <begin position="670"/>
        <end position="784"/>
    </location>
</feature>
<proteinExistence type="predicted"/>
<keyword evidence="13 16" id="KW-0472">Membrane</keyword>
<dbReference type="PROSITE" id="PS50110">
    <property type="entry name" value="RESPONSE_REGULATORY"/>
    <property type="match status" value="1"/>
</dbReference>
<gene>
    <name evidence="21" type="ORF">QNM18_01545</name>
</gene>
<feature type="modified residue" description="4-aspartylphosphate" evidence="15">
    <location>
        <position position="719"/>
    </location>
</feature>
<evidence type="ECO:0000256" key="4">
    <source>
        <dbReference type="ARBA" id="ARBA00022475"/>
    </source>
</evidence>
<keyword evidence="17" id="KW-0732">Signal</keyword>
<keyword evidence="10 21" id="KW-0547">Nucleotide-binding</keyword>
<dbReference type="CDD" id="cd16922">
    <property type="entry name" value="HATPase_EvgS-ArcB-TorS-like"/>
    <property type="match status" value="1"/>
</dbReference>
<dbReference type="InterPro" id="IPR036890">
    <property type="entry name" value="HATPase_C_sf"/>
</dbReference>
<evidence type="ECO:0000256" key="12">
    <source>
        <dbReference type="ARBA" id="ARBA00023012"/>
    </source>
</evidence>
<evidence type="ECO:0000256" key="13">
    <source>
        <dbReference type="ARBA" id="ARBA00023136"/>
    </source>
</evidence>
<dbReference type="InterPro" id="IPR004358">
    <property type="entry name" value="Sig_transdc_His_kin-like_C"/>
</dbReference>
<reference evidence="21 22" key="1">
    <citation type="submission" date="2023-05" db="EMBL/GenBank/DDBJ databases">
        <title>Pseudoalteromonas ardens sp. nov., Pseudoalteromonas obscura sp. nov., and Pseudoalteromonas umbrosa sp. nov., isolated from the coral Montipora capitata.</title>
        <authorList>
            <person name="Thomas E.M."/>
            <person name="Smith E.M."/>
            <person name="Papke E."/>
            <person name="Shlafstein M.D."/>
            <person name="Oline D.K."/>
            <person name="Videau P."/>
            <person name="Saw J.H."/>
            <person name="Strangman W.K."/>
            <person name="Ushijima B."/>
        </authorList>
    </citation>
    <scope>NUCLEOTIDE SEQUENCE [LARGE SCALE GENOMIC DNA]</scope>
    <source>
        <strain evidence="21 22">P94</strain>
    </source>
</reference>
<dbReference type="EMBL" id="JASJUT010000001">
    <property type="protein sequence ID" value="MDK2593746.1"/>
    <property type="molecule type" value="Genomic_DNA"/>
</dbReference>
<dbReference type="EC" id="2.7.13.3" evidence="3"/>
<dbReference type="InterPro" id="IPR003661">
    <property type="entry name" value="HisK_dim/P_dom"/>
</dbReference>
<feature type="modified residue" description="Phosphohistidine" evidence="14">
    <location>
        <position position="834"/>
    </location>
</feature>
<comment type="caution">
    <text evidence="21">The sequence shown here is derived from an EMBL/GenBank/DDBJ whole genome shotgun (WGS) entry which is preliminary data.</text>
</comment>
<dbReference type="InterPro" id="IPR008207">
    <property type="entry name" value="Sig_transdc_His_kin_Hpt_dom"/>
</dbReference>
<dbReference type="SUPFAM" id="SSF52172">
    <property type="entry name" value="CheY-like"/>
    <property type="match status" value="1"/>
</dbReference>
<dbReference type="InterPro" id="IPR011006">
    <property type="entry name" value="CheY-like_superfamily"/>
</dbReference>
<feature type="transmembrane region" description="Helical" evidence="16">
    <location>
        <begin position="234"/>
        <end position="254"/>
    </location>
</feature>
<dbReference type="Gene3D" id="1.20.120.160">
    <property type="entry name" value="HPT domain"/>
    <property type="match status" value="1"/>
</dbReference>
<keyword evidence="9" id="KW-0418">Kinase</keyword>
<dbReference type="SMART" id="SM00448">
    <property type="entry name" value="REC"/>
    <property type="match status" value="1"/>
</dbReference>
<evidence type="ECO:0000256" key="3">
    <source>
        <dbReference type="ARBA" id="ARBA00012438"/>
    </source>
</evidence>
<dbReference type="InterPro" id="IPR005467">
    <property type="entry name" value="His_kinase_dom"/>
</dbReference>
<dbReference type="Pfam" id="PF00072">
    <property type="entry name" value="Response_reg"/>
    <property type="match status" value="1"/>
</dbReference>
<dbReference type="SMART" id="SM00388">
    <property type="entry name" value="HisKA"/>
    <property type="match status" value="1"/>
</dbReference>
<evidence type="ECO:0000256" key="5">
    <source>
        <dbReference type="ARBA" id="ARBA00022519"/>
    </source>
</evidence>
<feature type="signal peptide" evidence="17">
    <location>
        <begin position="1"/>
        <end position="18"/>
    </location>
</feature>
<evidence type="ECO:0000256" key="6">
    <source>
        <dbReference type="ARBA" id="ARBA00022553"/>
    </source>
</evidence>
<evidence type="ECO:0000256" key="2">
    <source>
        <dbReference type="ARBA" id="ARBA00004429"/>
    </source>
</evidence>
<dbReference type="PANTHER" id="PTHR43047">
    <property type="entry name" value="TWO-COMPONENT HISTIDINE PROTEIN KINASE"/>
    <property type="match status" value="1"/>
</dbReference>
<organism evidence="21 22">
    <name type="scientific">Pseudoalteromonas obscura</name>
    <dbReference type="NCBI Taxonomy" id="3048491"/>
    <lineage>
        <taxon>Bacteria</taxon>
        <taxon>Pseudomonadati</taxon>
        <taxon>Pseudomonadota</taxon>
        <taxon>Gammaproteobacteria</taxon>
        <taxon>Alteromonadales</taxon>
        <taxon>Pseudoalteromonadaceae</taxon>
        <taxon>Pseudoalteromonas</taxon>
    </lineage>
</organism>
<dbReference type="SUPFAM" id="SSF55874">
    <property type="entry name" value="ATPase domain of HSP90 chaperone/DNA topoisomerase II/histidine kinase"/>
    <property type="match status" value="1"/>
</dbReference>
<comment type="subcellular location">
    <subcellularLocation>
        <location evidence="2">Cell inner membrane</location>
        <topology evidence="2">Multi-pass membrane protein</topology>
    </subcellularLocation>
</comment>
<sequence length="891" mass="100601">MRLILSFIVLLISYSVSAQQYVYDGIETGVNLHDRGLVLAAKDDTRFPDSFENVASWASGLEAQRDRALFSGRYWLVTKIKNISNYEQLVLYPYNTVLSNIETRIYSKNDVKRYYSGGMVQNEFAFHYGNTIELLPNQDYYIVTLFESDYFYTPIKLELVPVKDFKEQVVIDNLIMMICFSVGIVLGLYNLLIYIGSKDLTHLYYAIFAATMVFAWSHFFHISDQLFGFYSAHLHWLGFTLSPISNALFYNCLLKLKEKHPNLSSASIWVGVIAAIGTPFSILFPGFGFLWATMSTGVALCLGVYIGILRISEGFKPARYFILAYVCMAVPNMIGNFTNLGLLPPIAVNLYLLGLIGVALDAMFLAFAVADKVRLTSEENIELNKNLEAKVLKRTYELEQLASELRDASEAKSRFLANMSHEIRTPMTSIIGYADGIILGDIKPHERNHAITVILQNSRHVLGLINDILDMSKIEANRLEVELIEANLFQSIAHVESLLGKQIRDKGLEFELNYQFPLPDYVVIDPTRLRQILLNLTSNALKFTSVGKISIEVSCKDERLYISVKDTGIGMTSEEQKELFSAFYQADSSTTRKYGGTGLGLNISKSLAQKLDGDIEVESEVGSGTSFTLSLSLFTTERTKWVTSFEDIHHQGDVYVQSNHELDSEELKGEVLLAEDHSDNCRLITRILERMGLNVTAVENGQLAVQAVLDNEFDLILMDIQMPVMDGEQAFNFIQATGCTAPVIALTANTMSHEVERYIKLGFTDHLAKPIDRAQFAKKISHYLNIIVDDELSLPDEEFKQLKMQYIDGLHEQLVQLQNQLKYKDYEGLARSIHALKGTSAMFDCHEIYQTVSQIDLLLKQENWQDVEKVLARLFDLINKVIDESDCGQAV</sequence>
<evidence type="ECO:0000259" key="20">
    <source>
        <dbReference type="PROSITE" id="PS50894"/>
    </source>
</evidence>
<keyword evidence="12" id="KW-0902">Two-component regulatory system</keyword>
<dbReference type="PROSITE" id="PS50894">
    <property type="entry name" value="HPT"/>
    <property type="match status" value="1"/>
</dbReference>
<feature type="transmembrane region" description="Helical" evidence="16">
    <location>
        <begin position="203"/>
        <end position="222"/>
    </location>
</feature>
<feature type="transmembrane region" description="Helical" evidence="16">
    <location>
        <begin position="320"/>
        <end position="338"/>
    </location>
</feature>
<keyword evidence="5" id="KW-0997">Cell inner membrane</keyword>
<keyword evidence="7" id="KW-0808">Transferase</keyword>
<keyword evidence="8 16" id="KW-0812">Transmembrane</keyword>
<evidence type="ECO:0000256" key="10">
    <source>
        <dbReference type="ARBA" id="ARBA00022840"/>
    </source>
</evidence>
<feature type="domain" description="Histidine kinase" evidence="18">
    <location>
        <begin position="418"/>
        <end position="635"/>
    </location>
</feature>
<dbReference type="PROSITE" id="PS50109">
    <property type="entry name" value="HIS_KIN"/>
    <property type="match status" value="1"/>
</dbReference>
<evidence type="ECO:0000256" key="15">
    <source>
        <dbReference type="PROSITE-ProRule" id="PRU00169"/>
    </source>
</evidence>
<dbReference type="SMART" id="SM00387">
    <property type="entry name" value="HATPase_c"/>
    <property type="match status" value="1"/>
</dbReference>
<evidence type="ECO:0000256" key="14">
    <source>
        <dbReference type="PROSITE-ProRule" id="PRU00110"/>
    </source>
</evidence>
<evidence type="ECO:0000256" key="17">
    <source>
        <dbReference type="SAM" id="SignalP"/>
    </source>
</evidence>
<dbReference type="InterPro" id="IPR036641">
    <property type="entry name" value="HPT_dom_sf"/>
</dbReference>
<evidence type="ECO:0000256" key="8">
    <source>
        <dbReference type="ARBA" id="ARBA00022692"/>
    </source>
</evidence>
<comment type="catalytic activity">
    <reaction evidence="1">
        <text>ATP + protein L-histidine = ADP + protein N-phospho-L-histidine.</text>
        <dbReference type="EC" id="2.7.13.3"/>
    </reaction>
</comment>
<evidence type="ECO:0000259" key="18">
    <source>
        <dbReference type="PROSITE" id="PS50109"/>
    </source>
</evidence>
<dbReference type="CDD" id="cd00082">
    <property type="entry name" value="HisKA"/>
    <property type="match status" value="1"/>
</dbReference>
<dbReference type="CDD" id="cd17546">
    <property type="entry name" value="REC_hyHK_CKI1_RcsC-like"/>
    <property type="match status" value="1"/>
</dbReference>
<evidence type="ECO:0000313" key="21">
    <source>
        <dbReference type="EMBL" id="MDK2593746.1"/>
    </source>
</evidence>
<keyword evidence="6 15" id="KW-0597">Phosphoprotein</keyword>
<dbReference type="Pfam" id="PF07695">
    <property type="entry name" value="7TMR-DISM_7TM"/>
    <property type="match status" value="1"/>
</dbReference>
<dbReference type="Proteomes" id="UP001231915">
    <property type="component" value="Unassembled WGS sequence"/>
</dbReference>
<dbReference type="InterPro" id="IPR001789">
    <property type="entry name" value="Sig_transdc_resp-reg_receiver"/>
</dbReference>
<dbReference type="Gene3D" id="3.40.50.2300">
    <property type="match status" value="1"/>
</dbReference>
<evidence type="ECO:0000256" key="11">
    <source>
        <dbReference type="ARBA" id="ARBA00022989"/>
    </source>
</evidence>
<dbReference type="Pfam" id="PF01627">
    <property type="entry name" value="Hpt"/>
    <property type="match status" value="1"/>
</dbReference>
<dbReference type="Gene3D" id="3.30.565.10">
    <property type="entry name" value="Histidine kinase-like ATPase, C-terminal domain"/>
    <property type="match status" value="1"/>
</dbReference>
<keyword evidence="4" id="KW-1003">Cell membrane</keyword>
<dbReference type="SUPFAM" id="SSF47226">
    <property type="entry name" value="Histidine-containing phosphotransfer domain, HPT domain"/>
    <property type="match status" value="1"/>
</dbReference>
<dbReference type="PANTHER" id="PTHR43047:SF72">
    <property type="entry name" value="OSMOSENSING HISTIDINE PROTEIN KINASE SLN1"/>
    <property type="match status" value="1"/>
</dbReference>
<evidence type="ECO:0000256" key="1">
    <source>
        <dbReference type="ARBA" id="ARBA00000085"/>
    </source>
</evidence>
<dbReference type="InterPro" id="IPR036097">
    <property type="entry name" value="HisK_dim/P_sf"/>
</dbReference>
<evidence type="ECO:0000256" key="9">
    <source>
        <dbReference type="ARBA" id="ARBA00022777"/>
    </source>
</evidence>
<protein>
    <recommendedName>
        <fullName evidence="3">histidine kinase</fullName>
        <ecNumber evidence="3">2.7.13.3</ecNumber>
    </recommendedName>
</protein>
<evidence type="ECO:0000313" key="22">
    <source>
        <dbReference type="Proteomes" id="UP001231915"/>
    </source>
</evidence>
<dbReference type="PRINTS" id="PR00344">
    <property type="entry name" value="BCTRLSENSOR"/>
</dbReference>
<dbReference type="Gene3D" id="1.10.287.130">
    <property type="match status" value="1"/>
</dbReference>
<feature type="transmembrane region" description="Helical" evidence="16">
    <location>
        <begin position="350"/>
        <end position="370"/>
    </location>
</feature>
<name>A0ABT7EEN7_9GAMM</name>
<keyword evidence="10 21" id="KW-0067">ATP-binding</keyword>
<evidence type="ECO:0000256" key="16">
    <source>
        <dbReference type="SAM" id="Phobius"/>
    </source>
</evidence>
<feature type="transmembrane region" description="Helical" evidence="16">
    <location>
        <begin position="266"/>
        <end position="283"/>
    </location>
</feature>
<accession>A0ABT7EEN7</accession>
<feature type="transmembrane region" description="Helical" evidence="16">
    <location>
        <begin position="174"/>
        <end position="196"/>
    </location>
</feature>
<feature type="chain" id="PRO_5047020531" description="histidine kinase" evidence="17">
    <location>
        <begin position="19"/>
        <end position="891"/>
    </location>
</feature>
<feature type="domain" description="HPt" evidence="20">
    <location>
        <begin position="795"/>
        <end position="891"/>
    </location>
</feature>
<dbReference type="Pfam" id="PF00512">
    <property type="entry name" value="HisKA"/>
    <property type="match status" value="1"/>
</dbReference>
<dbReference type="InterPro" id="IPR011623">
    <property type="entry name" value="7TMR_DISM_rcpt_extracell_dom1"/>
</dbReference>
<dbReference type="Pfam" id="PF02518">
    <property type="entry name" value="HATPase_c"/>
    <property type="match status" value="1"/>
</dbReference>
<feature type="transmembrane region" description="Helical" evidence="16">
    <location>
        <begin position="289"/>
        <end position="308"/>
    </location>
</feature>
<keyword evidence="22" id="KW-1185">Reference proteome</keyword>
<dbReference type="GO" id="GO:0005524">
    <property type="term" value="F:ATP binding"/>
    <property type="evidence" value="ECO:0007669"/>
    <property type="project" value="UniProtKB-KW"/>
</dbReference>
<dbReference type="InterPro" id="IPR003594">
    <property type="entry name" value="HATPase_dom"/>
</dbReference>
<keyword evidence="11 16" id="KW-1133">Transmembrane helix</keyword>
<dbReference type="SUPFAM" id="SSF47384">
    <property type="entry name" value="Homodimeric domain of signal transducing histidine kinase"/>
    <property type="match status" value="1"/>
</dbReference>